<keyword evidence="4" id="KW-0677">Repeat</keyword>
<keyword evidence="5" id="KW-0863">Zinc-finger</keyword>
<organism evidence="9 10">
    <name type="scientific">Biomphalaria glabrata</name>
    <name type="common">Bloodfluke planorb</name>
    <name type="synonym">Freshwater snail</name>
    <dbReference type="NCBI Taxonomy" id="6526"/>
    <lineage>
        <taxon>Eukaryota</taxon>
        <taxon>Metazoa</taxon>
        <taxon>Spiralia</taxon>
        <taxon>Lophotrochozoa</taxon>
        <taxon>Mollusca</taxon>
        <taxon>Gastropoda</taxon>
        <taxon>Heterobranchia</taxon>
        <taxon>Euthyneura</taxon>
        <taxon>Panpulmonata</taxon>
        <taxon>Hygrophila</taxon>
        <taxon>Lymnaeoidea</taxon>
        <taxon>Planorbidae</taxon>
        <taxon>Biomphalaria</taxon>
    </lineage>
</organism>
<keyword evidence="3" id="KW-0479">Metal-binding</keyword>
<dbReference type="GO" id="GO:0008270">
    <property type="term" value="F:zinc ion binding"/>
    <property type="evidence" value="ECO:0007669"/>
    <property type="project" value="UniProtKB-KW"/>
</dbReference>
<gene>
    <name evidence="9" type="primary">106068366</name>
</gene>
<evidence type="ECO:0000256" key="4">
    <source>
        <dbReference type="ARBA" id="ARBA00022737"/>
    </source>
</evidence>
<evidence type="ECO:0000259" key="8">
    <source>
        <dbReference type="Pfam" id="PF18346"/>
    </source>
</evidence>
<accession>A0A2C9KKJ0</accession>
<dbReference type="VEuPathDB" id="VectorBase:BGLB020750"/>
<evidence type="ECO:0000256" key="7">
    <source>
        <dbReference type="ARBA" id="ARBA00022833"/>
    </source>
</evidence>
<protein>
    <recommendedName>
        <fullName evidence="8">Mind bomb SH3 repeat domain-containing protein</fullName>
    </recommendedName>
</protein>
<dbReference type="STRING" id="6526.A0A2C9KKJ0"/>
<dbReference type="PANTHER" id="PTHR24202:SF4">
    <property type="entry name" value="E3 UBIQUITIN-PROTEIN LIGASE MIB2-RELATED"/>
    <property type="match status" value="1"/>
</dbReference>
<evidence type="ECO:0000313" key="10">
    <source>
        <dbReference type="Proteomes" id="UP000076420"/>
    </source>
</evidence>
<dbReference type="GO" id="GO:0016567">
    <property type="term" value="P:protein ubiquitination"/>
    <property type="evidence" value="ECO:0007669"/>
    <property type="project" value="UniProtKB-UniPathway"/>
</dbReference>
<keyword evidence="6" id="KW-0833">Ubl conjugation pathway</keyword>
<evidence type="ECO:0000313" key="9">
    <source>
        <dbReference type="EnsemblMetazoa" id="BGLB020750-PA"/>
    </source>
</evidence>
<evidence type="ECO:0000256" key="1">
    <source>
        <dbReference type="ARBA" id="ARBA00004906"/>
    </source>
</evidence>
<dbReference type="InterPro" id="IPR040847">
    <property type="entry name" value="SH3_15"/>
</dbReference>
<dbReference type="Proteomes" id="UP000076420">
    <property type="component" value="Unassembled WGS sequence"/>
</dbReference>
<dbReference type="PANTHER" id="PTHR24202">
    <property type="entry name" value="E3 UBIQUITIN-PROTEIN LIGASE MIB2"/>
    <property type="match status" value="1"/>
</dbReference>
<dbReference type="Pfam" id="PF18346">
    <property type="entry name" value="SH3_15"/>
    <property type="match status" value="1"/>
</dbReference>
<sequence>MVQWTGPSHKPVAHRLGHKGKMDLKFSKPVDGGHYYKSHLALLGKREKVPQKFKVGDKVNIIIDVEAVKRMQEDHGGWNEGMIKVTSLTFTFILSTGPALDIGEQGRRL</sequence>
<evidence type="ECO:0000256" key="5">
    <source>
        <dbReference type="ARBA" id="ARBA00022771"/>
    </source>
</evidence>
<keyword evidence="2" id="KW-0808">Transferase</keyword>
<dbReference type="AlphaFoldDB" id="A0A2C9KKJ0"/>
<keyword evidence="7" id="KW-0862">Zinc</keyword>
<feature type="domain" description="Mind bomb SH3 repeat" evidence="8">
    <location>
        <begin position="53"/>
        <end position="83"/>
    </location>
</feature>
<evidence type="ECO:0000256" key="3">
    <source>
        <dbReference type="ARBA" id="ARBA00022723"/>
    </source>
</evidence>
<dbReference type="VEuPathDB" id="VectorBase:BGLAX_029062"/>
<dbReference type="EnsemblMetazoa" id="BGLB020750-RA">
    <property type="protein sequence ID" value="BGLB020750-PA"/>
    <property type="gene ID" value="BGLB020750"/>
</dbReference>
<name>A0A2C9KKJ0_BIOGL</name>
<dbReference type="GO" id="GO:0016740">
    <property type="term" value="F:transferase activity"/>
    <property type="evidence" value="ECO:0007669"/>
    <property type="project" value="UniProtKB-KW"/>
</dbReference>
<dbReference type="KEGG" id="bgt:106068366"/>
<evidence type="ECO:0000256" key="6">
    <source>
        <dbReference type="ARBA" id="ARBA00022786"/>
    </source>
</evidence>
<reference evidence="9" key="1">
    <citation type="submission" date="2020-05" db="UniProtKB">
        <authorList>
            <consortium name="EnsemblMetazoa"/>
        </authorList>
    </citation>
    <scope>IDENTIFICATION</scope>
    <source>
        <strain evidence="9">BB02</strain>
    </source>
</reference>
<comment type="pathway">
    <text evidence="1">Protein modification; protein ubiquitination.</text>
</comment>
<evidence type="ECO:0000256" key="2">
    <source>
        <dbReference type="ARBA" id="ARBA00022679"/>
    </source>
</evidence>
<dbReference type="UniPathway" id="UPA00143"/>
<dbReference type="GO" id="GO:0005737">
    <property type="term" value="C:cytoplasm"/>
    <property type="evidence" value="ECO:0007669"/>
    <property type="project" value="TreeGrafter"/>
</dbReference>
<proteinExistence type="predicted"/>